<name>A0A409W4A3_9AGAR</name>
<accession>A0A409W4A3</accession>
<gene>
    <name evidence="1" type="ORF">CVT26_015451</name>
</gene>
<evidence type="ECO:0000313" key="2">
    <source>
        <dbReference type="Proteomes" id="UP000284706"/>
    </source>
</evidence>
<dbReference type="AlphaFoldDB" id="A0A409W4A3"/>
<dbReference type="Proteomes" id="UP000284706">
    <property type="component" value="Unassembled WGS sequence"/>
</dbReference>
<organism evidence="1 2">
    <name type="scientific">Gymnopilus dilepis</name>
    <dbReference type="NCBI Taxonomy" id="231916"/>
    <lineage>
        <taxon>Eukaryota</taxon>
        <taxon>Fungi</taxon>
        <taxon>Dikarya</taxon>
        <taxon>Basidiomycota</taxon>
        <taxon>Agaricomycotina</taxon>
        <taxon>Agaricomycetes</taxon>
        <taxon>Agaricomycetidae</taxon>
        <taxon>Agaricales</taxon>
        <taxon>Agaricineae</taxon>
        <taxon>Hymenogastraceae</taxon>
        <taxon>Gymnopilus</taxon>
    </lineage>
</organism>
<comment type="caution">
    <text evidence="1">The sequence shown here is derived from an EMBL/GenBank/DDBJ whole genome shotgun (WGS) entry which is preliminary data.</text>
</comment>
<sequence length="73" mass="8214">MLDDRFSLLQEVETGCDGRIAPPLSSSPDVSPFRYDAVQARLMPVGGWNALVELKREYVEKVLEALDSQEDFL</sequence>
<evidence type="ECO:0000313" key="1">
    <source>
        <dbReference type="EMBL" id="PPQ73359.1"/>
    </source>
</evidence>
<proteinExistence type="predicted"/>
<keyword evidence="2" id="KW-1185">Reference proteome</keyword>
<reference evidence="1 2" key="1">
    <citation type="journal article" date="2018" name="Evol. Lett.">
        <title>Horizontal gene cluster transfer increased hallucinogenic mushroom diversity.</title>
        <authorList>
            <person name="Reynolds H.T."/>
            <person name="Vijayakumar V."/>
            <person name="Gluck-Thaler E."/>
            <person name="Korotkin H.B."/>
            <person name="Matheny P.B."/>
            <person name="Slot J.C."/>
        </authorList>
    </citation>
    <scope>NUCLEOTIDE SEQUENCE [LARGE SCALE GENOMIC DNA]</scope>
    <source>
        <strain evidence="1 2">SRW20</strain>
    </source>
</reference>
<dbReference type="EMBL" id="NHYE01005409">
    <property type="protein sequence ID" value="PPQ73359.1"/>
    <property type="molecule type" value="Genomic_DNA"/>
</dbReference>
<dbReference type="InParanoid" id="A0A409W4A3"/>
<protein>
    <submittedName>
        <fullName evidence="1">Uncharacterized protein</fullName>
    </submittedName>
</protein>